<keyword evidence="1" id="KW-0812">Transmembrane</keyword>
<evidence type="ECO:0000313" key="2">
    <source>
        <dbReference type="EMBL" id="HIQ65103.1"/>
    </source>
</evidence>
<evidence type="ECO:0000313" key="3">
    <source>
        <dbReference type="Proteomes" id="UP000886725"/>
    </source>
</evidence>
<sequence>MYGNKGHNKFCCCPACKERRRGSVLFKAITYAISIIVIYQLILLFFFMTKIFAFLLLIELAGLFFLLFLLIF</sequence>
<feature type="transmembrane region" description="Helical" evidence="1">
    <location>
        <begin position="51"/>
        <end position="71"/>
    </location>
</feature>
<dbReference type="EMBL" id="DVFU01000098">
    <property type="protein sequence ID" value="HIQ65103.1"/>
    <property type="molecule type" value="Genomic_DNA"/>
</dbReference>
<evidence type="ECO:0000256" key="1">
    <source>
        <dbReference type="SAM" id="Phobius"/>
    </source>
</evidence>
<dbReference type="Proteomes" id="UP000886725">
    <property type="component" value="Unassembled WGS sequence"/>
</dbReference>
<feature type="transmembrane region" description="Helical" evidence="1">
    <location>
        <begin position="24"/>
        <end position="45"/>
    </location>
</feature>
<gene>
    <name evidence="2" type="ORF">IAC85_05125</name>
</gene>
<proteinExistence type="predicted"/>
<name>A0A9D1CL17_9FIRM</name>
<keyword evidence="1" id="KW-0472">Membrane</keyword>
<dbReference type="AlphaFoldDB" id="A0A9D1CL17"/>
<keyword evidence="1" id="KW-1133">Transmembrane helix</keyword>
<organism evidence="2 3">
    <name type="scientific">Candidatus Faecenecus gallistercoris</name>
    <dbReference type="NCBI Taxonomy" id="2840793"/>
    <lineage>
        <taxon>Bacteria</taxon>
        <taxon>Bacillati</taxon>
        <taxon>Bacillota</taxon>
        <taxon>Bacillota incertae sedis</taxon>
        <taxon>Candidatus Faecenecus</taxon>
    </lineage>
</organism>
<reference evidence="2" key="1">
    <citation type="submission" date="2020-10" db="EMBL/GenBank/DDBJ databases">
        <authorList>
            <person name="Gilroy R."/>
        </authorList>
    </citation>
    <scope>NUCLEOTIDE SEQUENCE</scope>
    <source>
        <strain evidence="2">CHK165-10780</strain>
    </source>
</reference>
<reference evidence="2" key="2">
    <citation type="journal article" date="2021" name="PeerJ">
        <title>Extensive microbial diversity within the chicken gut microbiome revealed by metagenomics and culture.</title>
        <authorList>
            <person name="Gilroy R."/>
            <person name="Ravi A."/>
            <person name="Getino M."/>
            <person name="Pursley I."/>
            <person name="Horton D.L."/>
            <person name="Alikhan N.F."/>
            <person name="Baker D."/>
            <person name="Gharbi K."/>
            <person name="Hall N."/>
            <person name="Watson M."/>
            <person name="Adriaenssens E.M."/>
            <person name="Foster-Nyarko E."/>
            <person name="Jarju S."/>
            <person name="Secka A."/>
            <person name="Antonio M."/>
            <person name="Oren A."/>
            <person name="Chaudhuri R.R."/>
            <person name="La Ragione R."/>
            <person name="Hildebrand F."/>
            <person name="Pallen M.J."/>
        </authorList>
    </citation>
    <scope>NUCLEOTIDE SEQUENCE</scope>
    <source>
        <strain evidence="2">CHK165-10780</strain>
    </source>
</reference>
<accession>A0A9D1CL17</accession>
<protein>
    <submittedName>
        <fullName evidence="2">Uncharacterized protein</fullName>
    </submittedName>
</protein>
<comment type="caution">
    <text evidence="2">The sequence shown here is derived from an EMBL/GenBank/DDBJ whole genome shotgun (WGS) entry which is preliminary data.</text>
</comment>